<evidence type="ECO:0000313" key="2">
    <source>
        <dbReference type="Proteomes" id="UP000675881"/>
    </source>
</evidence>
<accession>A0A7R8CFW1</accession>
<dbReference type="Pfam" id="PF01161">
    <property type="entry name" value="PBP"/>
    <property type="match status" value="1"/>
</dbReference>
<gene>
    <name evidence="1" type="ORF">LSAA_3149</name>
</gene>
<dbReference type="AlphaFoldDB" id="A0A7R8CFW1"/>
<dbReference type="InterPro" id="IPR008914">
    <property type="entry name" value="PEBP"/>
</dbReference>
<dbReference type="PANTHER" id="PTHR11362:SF82">
    <property type="entry name" value="PHOSPHATIDYLETHANOLAMINE-BINDING PROTEIN 4"/>
    <property type="match status" value="1"/>
</dbReference>
<dbReference type="PANTHER" id="PTHR11362">
    <property type="entry name" value="PHOSPHATIDYLETHANOLAMINE-BINDING PROTEIN"/>
    <property type="match status" value="1"/>
</dbReference>
<evidence type="ECO:0000313" key="1">
    <source>
        <dbReference type="EMBL" id="CAF2806171.1"/>
    </source>
</evidence>
<dbReference type="OrthoDB" id="2506647at2759"/>
<protein>
    <submittedName>
        <fullName evidence="1">PEBP1</fullName>
    </submittedName>
</protein>
<dbReference type="InterPro" id="IPR035810">
    <property type="entry name" value="PEBP_euk"/>
</dbReference>
<reference evidence="1" key="1">
    <citation type="submission" date="2021-02" db="EMBL/GenBank/DDBJ databases">
        <authorList>
            <person name="Bekaert M."/>
        </authorList>
    </citation>
    <scope>NUCLEOTIDE SEQUENCE</scope>
    <source>
        <strain evidence="1">IoA-00</strain>
    </source>
</reference>
<proteinExistence type="predicted"/>
<dbReference type="EMBL" id="HG994590">
    <property type="protein sequence ID" value="CAF2806171.1"/>
    <property type="molecule type" value="Genomic_DNA"/>
</dbReference>
<sequence>MKQNGKRSFRDHLVVPDVINRVPHSLLTIDYGQGPVATGATLSRASIEKVPRLEWNLEKGEQLYTVFIVNPDVPNRREPIEAEWQHMTVYNLRNTNLKSGDATVEYSANYSHRLKTGLQRIVFLVFKQQGKVDVSDVKKWNSSTHRTPDGNSREDSRLYQTNSREFFLCKQQRGIRGWKRDGCVVIPGVVA</sequence>
<dbReference type="Gene3D" id="3.90.280.10">
    <property type="entry name" value="PEBP-like"/>
    <property type="match status" value="1"/>
</dbReference>
<dbReference type="InterPro" id="IPR036610">
    <property type="entry name" value="PEBP-like_sf"/>
</dbReference>
<dbReference type="SUPFAM" id="SSF49777">
    <property type="entry name" value="PEBP-like"/>
    <property type="match status" value="1"/>
</dbReference>
<keyword evidence="2" id="KW-1185">Reference proteome</keyword>
<name>A0A7R8CFW1_LEPSM</name>
<dbReference type="Proteomes" id="UP000675881">
    <property type="component" value="Chromosome 11"/>
</dbReference>
<organism evidence="1 2">
    <name type="scientific">Lepeophtheirus salmonis</name>
    <name type="common">Salmon louse</name>
    <name type="synonym">Caligus salmonis</name>
    <dbReference type="NCBI Taxonomy" id="72036"/>
    <lineage>
        <taxon>Eukaryota</taxon>
        <taxon>Metazoa</taxon>
        <taxon>Ecdysozoa</taxon>
        <taxon>Arthropoda</taxon>
        <taxon>Crustacea</taxon>
        <taxon>Multicrustacea</taxon>
        <taxon>Hexanauplia</taxon>
        <taxon>Copepoda</taxon>
        <taxon>Siphonostomatoida</taxon>
        <taxon>Caligidae</taxon>
        <taxon>Lepeophtheirus</taxon>
    </lineage>
</organism>